<organism evidence="3 4">
    <name type="scientific">Tanacetum coccineum</name>
    <dbReference type="NCBI Taxonomy" id="301880"/>
    <lineage>
        <taxon>Eukaryota</taxon>
        <taxon>Viridiplantae</taxon>
        <taxon>Streptophyta</taxon>
        <taxon>Embryophyta</taxon>
        <taxon>Tracheophyta</taxon>
        <taxon>Spermatophyta</taxon>
        <taxon>Magnoliopsida</taxon>
        <taxon>eudicotyledons</taxon>
        <taxon>Gunneridae</taxon>
        <taxon>Pentapetalae</taxon>
        <taxon>asterids</taxon>
        <taxon>campanulids</taxon>
        <taxon>Asterales</taxon>
        <taxon>Asteraceae</taxon>
        <taxon>Asteroideae</taxon>
        <taxon>Anthemideae</taxon>
        <taxon>Anthemidinae</taxon>
        <taxon>Tanacetum</taxon>
    </lineage>
</organism>
<reference evidence="3" key="2">
    <citation type="submission" date="2022-01" db="EMBL/GenBank/DDBJ databases">
        <authorList>
            <person name="Yamashiro T."/>
            <person name="Shiraishi A."/>
            <person name="Satake H."/>
            <person name="Nakayama K."/>
        </authorList>
    </citation>
    <scope>NUCLEOTIDE SEQUENCE</scope>
</reference>
<feature type="compositionally biased region" description="Basic residues" evidence="1">
    <location>
        <begin position="19"/>
        <end position="30"/>
    </location>
</feature>
<dbReference type="InterPro" id="IPR043502">
    <property type="entry name" value="DNA/RNA_pol_sf"/>
</dbReference>
<dbReference type="EMBL" id="BQNB010011468">
    <property type="protein sequence ID" value="GJS90962.1"/>
    <property type="molecule type" value="Genomic_DNA"/>
</dbReference>
<gene>
    <name evidence="3" type="ORF">Tco_0773598</name>
</gene>
<dbReference type="Proteomes" id="UP001151760">
    <property type="component" value="Unassembled WGS sequence"/>
</dbReference>
<dbReference type="SUPFAM" id="SSF56672">
    <property type="entry name" value="DNA/RNA polymerases"/>
    <property type="match status" value="1"/>
</dbReference>
<evidence type="ECO:0000313" key="4">
    <source>
        <dbReference type="Proteomes" id="UP001151760"/>
    </source>
</evidence>
<dbReference type="InterPro" id="IPR056924">
    <property type="entry name" value="SH3_Tf2-1"/>
</dbReference>
<dbReference type="Gene3D" id="3.10.10.10">
    <property type="entry name" value="HIV Type 1 Reverse Transcriptase, subunit A, domain 1"/>
    <property type="match status" value="1"/>
</dbReference>
<protein>
    <recommendedName>
        <fullName evidence="2">Tf2-1-like SH3-like domain-containing protein</fullName>
    </recommendedName>
</protein>
<evidence type="ECO:0000313" key="3">
    <source>
        <dbReference type="EMBL" id="GJS90962.1"/>
    </source>
</evidence>
<dbReference type="PANTHER" id="PTHR46148">
    <property type="entry name" value="CHROMO DOMAIN-CONTAINING PROTEIN"/>
    <property type="match status" value="1"/>
</dbReference>
<dbReference type="Pfam" id="PF24626">
    <property type="entry name" value="SH3_Tf2-1"/>
    <property type="match status" value="1"/>
</dbReference>
<accession>A0ABQ4ZM84</accession>
<dbReference type="PANTHER" id="PTHR46148:SF59">
    <property type="entry name" value="NUCLEOTIDYLTRANSFERASE, RIBONUCLEASE H"/>
    <property type="match status" value="1"/>
</dbReference>
<feature type="region of interest" description="Disordered" evidence="1">
    <location>
        <begin position="1"/>
        <end position="30"/>
    </location>
</feature>
<feature type="domain" description="Tf2-1-like SH3-like" evidence="2">
    <location>
        <begin position="152"/>
        <end position="188"/>
    </location>
</feature>
<evidence type="ECO:0000259" key="2">
    <source>
        <dbReference type="Pfam" id="PF24626"/>
    </source>
</evidence>
<name>A0ABQ4ZM84_9ASTR</name>
<keyword evidence="4" id="KW-1185">Reference proteome</keyword>
<comment type="caution">
    <text evidence="3">The sequence shown here is derived from an EMBL/GenBank/DDBJ whole genome shotgun (WGS) entry which is preliminary data.</text>
</comment>
<sequence length="262" mass="30984">MRRSYVFPSKRDATSQWKRSPKRRLRKKKSKRLEDVPIVRDVPEVFPKDLLGLSLTLQVELQIDLVHDVALVARSSYKLALSKRQEMSNQLQELADKGLIRPNSSAWGALIFHGFIHEATKDNKQLRHDLGDRDHQKDYVNARHKPLEFQVGDKVMLKVLPWKGVMHFGKRGKLNPRYIGPFKILAKMYLSDETQVITLDEIQIDDTFFFIEEPIEIMDREVKRLKQSRIPIIKVRRNSRRGPEFTWKREDEFQKKYTYPFA</sequence>
<evidence type="ECO:0000256" key="1">
    <source>
        <dbReference type="SAM" id="MobiDB-lite"/>
    </source>
</evidence>
<proteinExistence type="predicted"/>
<reference evidence="3" key="1">
    <citation type="journal article" date="2022" name="Int. J. Mol. Sci.">
        <title>Draft Genome of Tanacetum Coccineum: Genomic Comparison of Closely Related Tanacetum-Family Plants.</title>
        <authorList>
            <person name="Yamashiro T."/>
            <person name="Shiraishi A."/>
            <person name="Nakayama K."/>
            <person name="Satake H."/>
        </authorList>
    </citation>
    <scope>NUCLEOTIDE SEQUENCE</scope>
</reference>